<dbReference type="CDD" id="cd00136">
    <property type="entry name" value="PDZ_canonical"/>
    <property type="match status" value="9"/>
</dbReference>
<feature type="region of interest" description="Disordered" evidence="4">
    <location>
        <begin position="905"/>
        <end position="931"/>
    </location>
</feature>
<feature type="domain" description="PDZ" evidence="5">
    <location>
        <begin position="1372"/>
        <end position="1440"/>
    </location>
</feature>
<dbReference type="PROSITE" id="PS50106">
    <property type="entry name" value="PDZ"/>
    <property type="match status" value="15"/>
</dbReference>
<evidence type="ECO:0000256" key="2">
    <source>
        <dbReference type="ARBA" id="ARBA00022490"/>
    </source>
</evidence>
<dbReference type="PANTHER" id="PTHR19964">
    <property type="entry name" value="MULTIPLE PDZ DOMAIN PROTEIN"/>
    <property type="match status" value="1"/>
</dbReference>
<feature type="compositionally biased region" description="Low complexity" evidence="4">
    <location>
        <begin position="2253"/>
        <end position="2262"/>
    </location>
</feature>
<keyword evidence="3" id="KW-0206">Cytoskeleton</keyword>
<dbReference type="InterPro" id="IPR036534">
    <property type="entry name" value="GAR_dom_sf"/>
</dbReference>
<dbReference type="SUPFAM" id="SSF143575">
    <property type="entry name" value="GAS2 domain-like"/>
    <property type="match status" value="1"/>
</dbReference>
<feature type="compositionally biased region" description="Polar residues" evidence="4">
    <location>
        <begin position="2673"/>
        <end position="2694"/>
    </location>
</feature>
<dbReference type="GO" id="GO:0008017">
    <property type="term" value="F:microtubule binding"/>
    <property type="evidence" value="ECO:0007669"/>
    <property type="project" value="InterPro"/>
</dbReference>
<feature type="domain" description="PDZ" evidence="5">
    <location>
        <begin position="1515"/>
        <end position="1582"/>
    </location>
</feature>
<evidence type="ECO:0000256" key="4">
    <source>
        <dbReference type="SAM" id="MobiDB-lite"/>
    </source>
</evidence>
<dbReference type="PANTHER" id="PTHR19964:SF95">
    <property type="entry name" value="ARC, ISOFORM A"/>
    <property type="match status" value="1"/>
</dbReference>
<dbReference type="InterPro" id="IPR041489">
    <property type="entry name" value="PDZ_6"/>
</dbReference>
<feature type="domain" description="PDZ" evidence="5">
    <location>
        <begin position="1165"/>
        <end position="1219"/>
    </location>
</feature>
<dbReference type="Gene3D" id="3.30.920.20">
    <property type="entry name" value="Gas2-like domain"/>
    <property type="match status" value="1"/>
</dbReference>
<feature type="compositionally biased region" description="Basic and acidic residues" evidence="4">
    <location>
        <begin position="2307"/>
        <end position="2322"/>
    </location>
</feature>
<feature type="region of interest" description="Disordered" evidence="4">
    <location>
        <begin position="1"/>
        <end position="39"/>
    </location>
</feature>
<feature type="compositionally biased region" description="Low complexity" evidence="4">
    <location>
        <begin position="2450"/>
        <end position="2480"/>
    </location>
</feature>
<feature type="domain" description="PDZ" evidence="5">
    <location>
        <begin position="1604"/>
        <end position="1677"/>
    </location>
</feature>
<feature type="domain" description="PDZ" evidence="5">
    <location>
        <begin position="787"/>
        <end position="855"/>
    </location>
</feature>
<feature type="compositionally biased region" description="Low complexity" evidence="4">
    <location>
        <begin position="1250"/>
        <end position="1283"/>
    </location>
</feature>
<accession>F2UPA7</accession>
<feature type="compositionally biased region" description="Low complexity" evidence="4">
    <location>
        <begin position="1891"/>
        <end position="1927"/>
    </location>
</feature>
<feature type="compositionally biased region" description="Basic and acidic residues" evidence="4">
    <location>
        <begin position="2495"/>
        <end position="2524"/>
    </location>
</feature>
<sequence length="2781" mass="300423">MPCCPGRKTKRQSVRMQRQEMTERALQQEREEQSNLDLEEDTAGVQLSEVGSAAAGHQDVQASAEYIKTIARVFELAKEQEAPMATAQAYMMNAIERASAMLSTCEDKLKACDSQLGEWAGSVASATEGENTDNAATIEKMKNELLITSQLRSAFVLAWTQANEDLKSASSWCTKAAEACTSFIEPARQLEEDGRSPSDMISVWFTEYVAAMNKLHELYNDLGAMCTSCLHYIDDPKFSEDFITDLHEQILALPTEGSQAEGLGALDERLTRAGETAAQLRELVAAQVESISAAPRSHFETLEVVNGERLSLDKEYFSVLLTPAHSIDVTLLEDLQAYELAGYGSALACAAATDCVGVANTMLERAKQHVTAVVDACGSFSLADEHRTNTQELADKVTAPSTVAPECLSTISEQQAAVVSTMQSVKADILAASSSDTRAEDLKAAQQALVPACEEVFSCIDRFLKDEDKTSKSVIAAIAAIDDALAPLTTQPVTALGLTAGGDDEKKQGTDAIAFITELVSARHCMRAVANELRPESDAPTELNDKMEEMFDVAFFLVDTALAYSAKDPRTIKLVAGYNKTLGLKLQTSHGTRGIRVVGTALNSQARRTCNVYPGDAVCKVNGVDVTQEMHNEVVHRIAEHQGPIEFELARDFPPARRYLTLTRSSELGLGFQLVLDGGRPKIKEVVPNSPAFETQQMKPGQFLLEVDGETTEGMSLQEVSNMLRTRTEVNICVGPYPSDTTAAAGSKESNVERAVEQGDEFDTAAAVLQSISVPPPESESPPDCRTVTFKRSEGVLGMRLKSLQNRPGVYIVGFVADSLADKCPELHENDYIVAVGGQNVVQASHETVVNLIKNYKEDEISITVSSYDPLEWANKRRSTAGATEDAVQAAATETATTVLEQAAGAANTPPPQQQQQQSGEQSGEQDLPRRTVTLKRTGKDTLGLMLTVQQPSGCVAILGAVSGSPADAAGVMPGEVLYSVNGQQLQGMQHSDVIDTLRQTEGDVVIELQDPPVPPVDYVRTVKLHRGRGESLGLRLQSRGPRGNTFIVDMLESGAASRVKTLFLNDQIISVNGASIEDMEHDQVVQLLVNAGQEIVLEVKQASPQQRAERVPVNAAAATGERTTLPPDEGVEDDATRGPGSSVTVLDVTDEDRAAFPNAVDMRKVTLHRSSATQHFGLQFSLKNYVAKIQTIVPNQLAAMSNTLRENDIILNINGQHVYKQPVDLRAAIQSSNDVTLLVAAQMNEPEQETPATQMAAAASAATATEPTTTAGAAGAAATTEGKTPRTVRLVKRDGRRLGLVLLPYTPEQTGVQVYALLPDGCAYDQGIEAGDRIVAINGTDVSSAPHSEAIQLLSTGSEFELSVLSGETEDVHLKRESPSSSFGLALAPLHNTSGAVVGEVLPDSPAQRSGKMHTGDIILLVDGKMAGQVTKNDVAEMLANKTETTLTLLRCPMCTSGAMARRTSRRLERMAKEEEEAADVFTEGSEQGTQAPPPAGAGGARRGRVQSFRRVNSISFEKSEGARLGMRLRPSDNYNRGAIVEEVIPGGLAEKHGVVRGDRLLALDGKSVVDTPHADIVKALNTRSTCTIKFDSNAKRNEQRQTVILRKRPNETLGIRLRSEGGRTYVHELVPDSVASDSMLQVNDEILSVNGVRVVGLSNEDMTRLFSQEGDIVVVAESPAPPLSPEGVEMTRRMSQARRNHEYRAPGLRKVVLVRGDGEHFGVEIGMTSKAHGVIITKLHDNGIAAKDGRLRSGDAVLAMNGKSMLHPMPEEARDALASTGNRLELVVADDFPEQDVATRLLTRETAKIAWGLTLRKIEGKDGVHVLEIVPNSPAATAGLRPDDRVMKVDGQDVEHGEATNVLKHFANKLSVQVTVRRPAVVPGALASQPDQPQQRRQQQQQQQPRRVSSGAAPGRAASGARAQRMSIPSAPPTATHLPPAILRKVDLVKQPGTRLGLAVSTDDKGTVVKTVTPGGLAAATGNVHVGDVILSINHMDVTAATAEEVSDILSQSPRVQLVLADRYPHYGRAPSDPSTVVDHPAHGPYELRVFRLRKSSTRLGLVLETRKYDNITVVKSVGEDSFAAEAGIRAGDVVLAISGRCVEQADHKGVLDAVSENAELVLVVARNVLRRVTFRRGGANNTLGLTLTSAPEGVLTIANIIPNSPAAETGLLFPSDRVLEANGVDMRGKTLDEATALLQDSDEVTLTVEPLGAITYQTRQAESVAREQDAQRSREQQQHREQQQRERQQHQQQQQAAVVVGGGQQQLASVQEEDEEEEEGEQEQEGKGVTGNQQKQQQQQQDEAVTKREEEDTPKEQQHETTTPQAAASGARVSELEKENEALSEQVARLKLQLKRASKAEAGGDDDGHRHANGIAGLVGAADDEEDEDDGEEADIIDDESFVVLGSSLTEEQMRALAADEDMEMAEHAQAEQQQQQEGEKDEEKTTTTGAGEATGAASSDDANAEATAAAAAAAAAEAEKAKEALNAAQAENDRLRQQVKELEERAKESENKLKEEEQKSSRPAAPAIDPSTLQQLEDKLEDACMRADAEQLARQQLEVELSQAQKELAEAKANLTDKALADQKQQEQEEEEEAKKKKEDAEQDKAQADAQAQEAQEEKAKAAAAEEEAARLREELDGLRSRAEEDQAKMSEQERTIQSLRDQLAARQPSPSASKSPRKQSTSGRASSPLRTYRPAPDDPVDKAVARIVNDMHLAAGSVERHQPKQYRFFGDSKLVHIRTVGNVVMARVGGGWQNLREYIRDHENQRVHRPIATKPM</sequence>
<gene>
    <name evidence="7" type="ORF">PTSG_10028</name>
</gene>
<dbReference type="KEGG" id="sre:PTSG_10028"/>
<feature type="region of interest" description="Disordered" evidence="4">
    <location>
        <begin position="2416"/>
        <end position="2537"/>
    </location>
</feature>
<feature type="domain" description="PDZ" evidence="5">
    <location>
        <begin position="932"/>
        <end position="1013"/>
    </location>
</feature>
<feature type="domain" description="PDZ" evidence="5">
    <location>
        <begin position="1712"/>
        <end position="1794"/>
    </location>
</feature>
<feature type="domain" description="PDZ" evidence="5">
    <location>
        <begin position="1288"/>
        <end position="1355"/>
    </location>
</feature>
<feature type="domain" description="PDZ" evidence="5">
    <location>
        <begin position="2049"/>
        <end position="2126"/>
    </location>
</feature>
<feature type="domain" description="PDZ" evidence="5">
    <location>
        <begin position="659"/>
        <end position="725"/>
    </location>
</feature>
<evidence type="ECO:0000256" key="3">
    <source>
        <dbReference type="ARBA" id="ARBA00023212"/>
    </source>
</evidence>
<feature type="domain" description="GAR" evidence="6">
    <location>
        <begin position="2696"/>
        <end position="2771"/>
    </location>
</feature>
<feature type="compositionally biased region" description="Basic and acidic residues" evidence="4">
    <location>
        <begin position="2227"/>
        <end position="2252"/>
    </location>
</feature>
<dbReference type="SMART" id="SM00243">
    <property type="entry name" value="GAS2"/>
    <property type="match status" value="1"/>
</dbReference>
<feature type="compositionally biased region" description="Acidic residues" evidence="4">
    <location>
        <begin position="2274"/>
        <end position="2286"/>
    </location>
</feature>
<feature type="region of interest" description="Disordered" evidence="4">
    <location>
        <begin position="1103"/>
        <end position="1144"/>
    </location>
</feature>
<feature type="domain" description="PDZ" evidence="5">
    <location>
        <begin position="571"/>
        <end position="653"/>
    </location>
</feature>
<dbReference type="InterPro" id="IPR036034">
    <property type="entry name" value="PDZ_sf"/>
</dbReference>
<keyword evidence="2" id="KW-0963">Cytoplasm</keyword>
<feature type="compositionally biased region" description="Acidic residues" evidence="4">
    <location>
        <begin position="2385"/>
        <end position="2404"/>
    </location>
</feature>
<proteinExistence type="predicted"/>
<dbReference type="InterPro" id="IPR001478">
    <property type="entry name" value="PDZ"/>
</dbReference>
<dbReference type="Pfam" id="PF02187">
    <property type="entry name" value="GAS2"/>
    <property type="match status" value="1"/>
</dbReference>
<dbReference type="Gene3D" id="2.30.42.10">
    <property type="match status" value="15"/>
</dbReference>
<protein>
    <submittedName>
        <fullName evidence="7">Uncharacterized protein</fullName>
    </submittedName>
</protein>
<dbReference type="InterPro" id="IPR003108">
    <property type="entry name" value="GAR_dom"/>
</dbReference>
<comment type="subcellular location">
    <subcellularLocation>
        <location evidence="1">Cytoplasm</location>
        <location evidence="1">Cytoskeleton</location>
    </subcellularLocation>
</comment>
<feature type="compositionally biased region" description="Basic and acidic residues" evidence="4">
    <location>
        <begin position="17"/>
        <end position="33"/>
    </location>
</feature>
<feature type="domain" description="PDZ" evidence="5">
    <location>
        <begin position="1801"/>
        <end position="1880"/>
    </location>
</feature>
<dbReference type="InParanoid" id="F2UPA7"/>
<feature type="compositionally biased region" description="Low complexity" evidence="4">
    <location>
        <begin position="914"/>
        <end position="926"/>
    </location>
</feature>
<feature type="region of interest" description="Disordered" evidence="4">
    <location>
        <begin position="2222"/>
        <end position="2404"/>
    </location>
</feature>
<feature type="compositionally biased region" description="Basic and acidic residues" evidence="4">
    <location>
        <begin position="2632"/>
        <end position="2659"/>
    </location>
</feature>
<dbReference type="Pfam" id="PF00595">
    <property type="entry name" value="PDZ"/>
    <property type="match status" value="10"/>
</dbReference>
<evidence type="ECO:0000259" key="5">
    <source>
        <dbReference type="PROSITE" id="PS50106"/>
    </source>
</evidence>
<evidence type="ECO:0000256" key="1">
    <source>
        <dbReference type="ARBA" id="ARBA00004245"/>
    </source>
</evidence>
<evidence type="ECO:0000313" key="8">
    <source>
        <dbReference type="Proteomes" id="UP000007799"/>
    </source>
</evidence>
<dbReference type="InterPro" id="IPR051342">
    <property type="entry name" value="PDZ_scaffold"/>
</dbReference>
<dbReference type="PROSITE" id="PS51460">
    <property type="entry name" value="GAR"/>
    <property type="match status" value="1"/>
</dbReference>
<feature type="domain" description="PDZ" evidence="5">
    <location>
        <begin position="2134"/>
        <end position="2204"/>
    </location>
</feature>
<dbReference type="eggNOG" id="KOG0619">
    <property type="taxonomic scope" value="Eukaryota"/>
</dbReference>
<evidence type="ECO:0000313" key="7">
    <source>
        <dbReference type="EMBL" id="EGD79462.1"/>
    </source>
</evidence>
<feature type="region of interest" description="Disordered" evidence="4">
    <location>
        <begin position="1887"/>
        <end position="1941"/>
    </location>
</feature>
<dbReference type="RefSeq" id="XP_004988943.1">
    <property type="nucleotide sequence ID" value="XM_004988886.1"/>
</dbReference>
<organism evidence="8">
    <name type="scientific">Salpingoeca rosetta (strain ATCC 50818 / BSB-021)</name>
    <dbReference type="NCBI Taxonomy" id="946362"/>
    <lineage>
        <taxon>Eukaryota</taxon>
        <taxon>Choanoflagellata</taxon>
        <taxon>Craspedida</taxon>
        <taxon>Salpingoecidae</taxon>
        <taxon>Salpingoeca</taxon>
    </lineage>
</organism>
<feature type="region of interest" description="Disordered" evidence="4">
    <location>
        <begin position="1473"/>
        <end position="1506"/>
    </location>
</feature>
<feature type="domain" description="PDZ" evidence="5">
    <location>
        <begin position="1947"/>
        <end position="2027"/>
    </location>
</feature>
<dbReference type="Pfam" id="PF17820">
    <property type="entry name" value="PDZ_6"/>
    <property type="match status" value="2"/>
</dbReference>
<feature type="region of interest" description="Disordered" evidence="4">
    <location>
        <begin position="2576"/>
        <end position="2704"/>
    </location>
</feature>
<keyword evidence="8" id="KW-1185">Reference proteome</keyword>
<dbReference type="EMBL" id="GL832986">
    <property type="protein sequence ID" value="EGD79462.1"/>
    <property type="molecule type" value="Genomic_DNA"/>
</dbReference>
<evidence type="ECO:0000259" key="6">
    <source>
        <dbReference type="PROSITE" id="PS51460"/>
    </source>
</evidence>
<dbReference type="SMART" id="SM00228">
    <property type="entry name" value="PDZ"/>
    <property type="match status" value="15"/>
</dbReference>
<dbReference type="OrthoDB" id="10009200at2759"/>
<dbReference type="SUPFAM" id="SSF50156">
    <property type="entry name" value="PDZ domain-like"/>
    <property type="match status" value="15"/>
</dbReference>
<name>F2UPA7_SALR5</name>
<feature type="compositionally biased region" description="Basic and acidic residues" evidence="4">
    <location>
        <begin position="2583"/>
        <end position="2611"/>
    </location>
</feature>
<dbReference type="STRING" id="946362.F2UPA7"/>
<dbReference type="GO" id="GO:0005856">
    <property type="term" value="C:cytoskeleton"/>
    <property type="evidence" value="ECO:0007669"/>
    <property type="project" value="UniProtKB-SubCell"/>
</dbReference>
<reference evidence="7" key="1">
    <citation type="submission" date="2009-08" db="EMBL/GenBank/DDBJ databases">
        <title>Annotation of Salpingoeca rosetta.</title>
        <authorList>
            <consortium name="The Broad Institute Genome Sequencing Platform"/>
            <person name="Russ C."/>
            <person name="Cuomo C."/>
            <person name="Burger G."/>
            <person name="Gray M.W."/>
            <person name="Holland P.W.H."/>
            <person name="King N."/>
            <person name="Lang F.B.F."/>
            <person name="Roger A.J."/>
            <person name="Ruiz-Trillo I."/>
            <person name="Young S.K."/>
            <person name="Zeng Q."/>
            <person name="Gargeya S."/>
            <person name="Alvarado L."/>
            <person name="Berlin A."/>
            <person name="Chapman S.B."/>
            <person name="Chen Z."/>
            <person name="Freedman E."/>
            <person name="Gellesch M."/>
            <person name="Goldberg J."/>
            <person name="Griggs A."/>
            <person name="Gujja S."/>
            <person name="Heilman E."/>
            <person name="Heiman D."/>
            <person name="Howarth C."/>
            <person name="Mehta T."/>
            <person name="Neiman D."/>
            <person name="Pearson M."/>
            <person name="Roberts A."/>
            <person name="Saif S."/>
            <person name="Shea T."/>
            <person name="Shenoy N."/>
            <person name="Sisk P."/>
            <person name="Stolte C."/>
            <person name="Sykes S."/>
            <person name="White J."/>
            <person name="Yandava C."/>
            <person name="Haas B."/>
            <person name="Nusbaum C."/>
            <person name="Birren B."/>
        </authorList>
    </citation>
    <scope>NUCLEOTIDE SEQUENCE [LARGE SCALE GENOMIC DNA]</scope>
    <source>
        <strain evidence="7">ATCC 50818</strain>
    </source>
</reference>
<dbReference type="eggNOG" id="KOG3528">
    <property type="taxonomic scope" value="Eukaryota"/>
</dbReference>
<dbReference type="GeneID" id="16069485"/>
<dbReference type="Proteomes" id="UP000007799">
    <property type="component" value="Unassembled WGS sequence"/>
</dbReference>
<feature type="region of interest" description="Disordered" evidence="4">
    <location>
        <begin position="1246"/>
        <end position="1286"/>
    </location>
</feature>
<feature type="domain" description="PDZ" evidence="5">
    <location>
        <begin position="1022"/>
        <end position="1104"/>
    </location>
</feature>